<keyword evidence="6" id="KW-0479">Metal-binding</keyword>
<keyword evidence="7" id="KW-0378">Hydrolase</keyword>
<dbReference type="InterPro" id="IPR002921">
    <property type="entry name" value="Fungal_lipase-type"/>
</dbReference>
<keyword evidence="5" id="KW-0812">Transmembrane</keyword>
<feature type="region of interest" description="Disordered" evidence="15">
    <location>
        <begin position="643"/>
        <end position="666"/>
    </location>
</feature>
<dbReference type="InterPro" id="IPR029058">
    <property type="entry name" value="AB_hydrolase_fold"/>
</dbReference>
<comment type="cofactor">
    <cofactor evidence="1">
        <name>Ca(2+)</name>
        <dbReference type="ChEBI" id="CHEBI:29108"/>
    </cofactor>
</comment>
<evidence type="ECO:0000259" key="16">
    <source>
        <dbReference type="Pfam" id="PF01764"/>
    </source>
</evidence>
<evidence type="ECO:0000256" key="12">
    <source>
        <dbReference type="ARBA" id="ARBA00023136"/>
    </source>
</evidence>
<accession>A0A4P9X2M2</accession>
<evidence type="ECO:0000256" key="8">
    <source>
        <dbReference type="ARBA" id="ARBA00022837"/>
    </source>
</evidence>
<gene>
    <name evidence="17" type="ORF">CXG81DRAFT_28287</name>
</gene>
<evidence type="ECO:0000313" key="18">
    <source>
        <dbReference type="Proteomes" id="UP000274922"/>
    </source>
</evidence>
<evidence type="ECO:0000256" key="14">
    <source>
        <dbReference type="ARBA" id="ARBA00026104"/>
    </source>
</evidence>
<keyword evidence="11" id="KW-0443">Lipid metabolism</keyword>
<dbReference type="Proteomes" id="UP000274922">
    <property type="component" value="Unassembled WGS sequence"/>
</dbReference>
<feature type="region of interest" description="Disordered" evidence="15">
    <location>
        <begin position="726"/>
        <end position="768"/>
    </location>
</feature>
<dbReference type="SUPFAM" id="SSF53474">
    <property type="entry name" value="alpha/beta-Hydrolases"/>
    <property type="match status" value="1"/>
</dbReference>
<evidence type="ECO:0000256" key="11">
    <source>
        <dbReference type="ARBA" id="ARBA00023098"/>
    </source>
</evidence>
<keyword evidence="12" id="KW-0472">Membrane</keyword>
<protein>
    <recommendedName>
        <fullName evidence="14">sn-1-specific diacylglycerol lipase</fullName>
        <ecNumber evidence="14">3.1.1.116</ecNumber>
    </recommendedName>
</protein>
<dbReference type="Gene3D" id="3.40.50.1820">
    <property type="entry name" value="alpha/beta hydrolase"/>
    <property type="match status" value="1"/>
</dbReference>
<dbReference type="AlphaFoldDB" id="A0A4P9X2M2"/>
<evidence type="ECO:0000256" key="5">
    <source>
        <dbReference type="ARBA" id="ARBA00022692"/>
    </source>
</evidence>
<evidence type="ECO:0000313" key="17">
    <source>
        <dbReference type="EMBL" id="RKO98920.1"/>
    </source>
</evidence>
<dbReference type="PANTHER" id="PTHR45792:SF8">
    <property type="entry name" value="DIACYLGLYCEROL LIPASE-ALPHA"/>
    <property type="match status" value="1"/>
</dbReference>
<dbReference type="GO" id="GO:0005886">
    <property type="term" value="C:plasma membrane"/>
    <property type="evidence" value="ECO:0007669"/>
    <property type="project" value="UniProtKB-SubCell"/>
</dbReference>
<evidence type="ECO:0000256" key="4">
    <source>
        <dbReference type="ARBA" id="ARBA00022553"/>
    </source>
</evidence>
<evidence type="ECO:0000256" key="7">
    <source>
        <dbReference type="ARBA" id="ARBA00022801"/>
    </source>
</evidence>
<organism evidence="17 18">
    <name type="scientific">Caulochytrium protostelioides</name>
    <dbReference type="NCBI Taxonomy" id="1555241"/>
    <lineage>
        <taxon>Eukaryota</taxon>
        <taxon>Fungi</taxon>
        <taxon>Fungi incertae sedis</taxon>
        <taxon>Chytridiomycota</taxon>
        <taxon>Chytridiomycota incertae sedis</taxon>
        <taxon>Chytridiomycetes</taxon>
        <taxon>Caulochytriales</taxon>
        <taxon>Caulochytriaceae</taxon>
        <taxon>Caulochytrium</taxon>
    </lineage>
</organism>
<dbReference type="GO" id="GO:0019369">
    <property type="term" value="P:arachidonate metabolic process"/>
    <property type="evidence" value="ECO:0007669"/>
    <property type="project" value="TreeGrafter"/>
</dbReference>
<keyword evidence="8" id="KW-0106">Calcium</keyword>
<evidence type="ECO:0000256" key="15">
    <source>
        <dbReference type="SAM" id="MobiDB-lite"/>
    </source>
</evidence>
<evidence type="ECO:0000256" key="13">
    <source>
        <dbReference type="ARBA" id="ARBA00024531"/>
    </source>
</evidence>
<keyword evidence="3" id="KW-1003">Cell membrane</keyword>
<feature type="domain" description="Fungal lipase-type" evidence="16">
    <location>
        <begin position="442"/>
        <end position="608"/>
    </location>
</feature>
<evidence type="ECO:0000256" key="1">
    <source>
        <dbReference type="ARBA" id="ARBA00001913"/>
    </source>
</evidence>
<keyword evidence="18" id="KW-1185">Reference proteome</keyword>
<evidence type="ECO:0000256" key="6">
    <source>
        <dbReference type="ARBA" id="ARBA00022723"/>
    </source>
</evidence>
<dbReference type="GO" id="GO:0046340">
    <property type="term" value="P:diacylglycerol catabolic process"/>
    <property type="evidence" value="ECO:0007669"/>
    <property type="project" value="TreeGrafter"/>
</dbReference>
<name>A0A4P9X2M2_9FUNG</name>
<dbReference type="InterPro" id="IPR052214">
    <property type="entry name" value="DAG_Lipase-Related"/>
</dbReference>
<proteinExistence type="predicted"/>
<keyword evidence="4" id="KW-0597">Phosphoprotein</keyword>
<dbReference type="EC" id="3.1.1.116" evidence="14"/>
<feature type="region of interest" description="Disordered" evidence="15">
    <location>
        <begin position="166"/>
        <end position="191"/>
    </location>
</feature>
<evidence type="ECO:0000256" key="2">
    <source>
        <dbReference type="ARBA" id="ARBA00004651"/>
    </source>
</evidence>
<feature type="compositionally biased region" description="Polar residues" evidence="15">
    <location>
        <begin position="735"/>
        <end position="766"/>
    </location>
</feature>
<sequence>MRSSLAHASTSSITLPDADAVAGVDGDGDGGLPDAVQQPLPAAVNRGRRRAPAVPVIPVTAVVTRMKTAPMADAAVAAAPAAATAVAADAMANRPEQSSPIASVVVDHLASAIQTGTKVTGLGLRCGLDVARWGVSCGFAAGYHLIGALETVAGVSESLLQHVPDLTSVDREKDAQGDRRGRSTPPGIVSASSRRDLGVVDGLRLLSTVLRSGLTVAEFATATGLNASEFWIGLGLSSTRAAASSVAHLFGTSPTARAVREFAQLVQREMAREMATDQTPMSPEMAATHAPLTLAAQGWIHMLRGVVAVSALQSSTLDVWRDKVRDAGALTPVSAVWDARLRTKARRYMRFSAAVFGPLAHAHMTGQLTIQTAMSWLFPDVQKETRSPDTPASLPSAAWLCPALGLDPADVLYEQEGGLPESGNFYHPALMVFVDHSTRAVVVALRGTMSFHDLMVDLSCEAIVYHPLGTDATMPRPSYDPTTYPYAVHGGIYRAAKQLLVRQGPGSFYDVVEKARAKHSSYTLVFTGHSLGGGLATMLALAWPGVCIDLPDVQSQTDLPAPSQPAIPMEVWAYGAPCVVSAPLGACLQGWVHSVVLEADVVARLSFASVRRLAFGVVNLKLMFPEIERDVVRRTFGMGPLSDPDLHVPSPARAADGSDPPSPVRAAWDDRVDRARSELWNASVRFAAASTRKAPDDPGNIILVPGGSIYWFTRWNDQLEQHLFPYSGAPRASSDESLNGSDSPAPPNAQTSPHRPMKTQTPSDNASEWRVMHVRDPALLLSEMQLTGSCLMDHMPQAYVTLLDEVTQ</sequence>
<dbReference type="CDD" id="cd00519">
    <property type="entry name" value="Lipase_3"/>
    <property type="match status" value="1"/>
</dbReference>
<dbReference type="OrthoDB" id="438440at2759"/>
<evidence type="ECO:0000256" key="9">
    <source>
        <dbReference type="ARBA" id="ARBA00022963"/>
    </source>
</evidence>
<comment type="subcellular location">
    <subcellularLocation>
        <location evidence="2">Cell membrane</location>
        <topology evidence="2">Multi-pass membrane protein</topology>
    </subcellularLocation>
</comment>
<feature type="compositionally biased region" description="Basic and acidic residues" evidence="15">
    <location>
        <begin position="168"/>
        <end position="181"/>
    </location>
</feature>
<dbReference type="Pfam" id="PF01764">
    <property type="entry name" value="Lipase_3"/>
    <property type="match status" value="1"/>
</dbReference>
<dbReference type="EMBL" id="ML014342">
    <property type="protein sequence ID" value="RKO98920.1"/>
    <property type="molecule type" value="Genomic_DNA"/>
</dbReference>
<evidence type="ECO:0000256" key="3">
    <source>
        <dbReference type="ARBA" id="ARBA00022475"/>
    </source>
</evidence>
<keyword evidence="10" id="KW-1133">Transmembrane helix</keyword>
<reference evidence="18" key="1">
    <citation type="journal article" date="2018" name="Nat. Microbiol.">
        <title>Leveraging single-cell genomics to expand the fungal tree of life.</title>
        <authorList>
            <person name="Ahrendt S.R."/>
            <person name="Quandt C.A."/>
            <person name="Ciobanu D."/>
            <person name="Clum A."/>
            <person name="Salamov A."/>
            <person name="Andreopoulos B."/>
            <person name="Cheng J.F."/>
            <person name="Woyke T."/>
            <person name="Pelin A."/>
            <person name="Henrissat B."/>
            <person name="Reynolds N.K."/>
            <person name="Benny G.L."/>
            <person name="Smith M.E."/>
            <person name="James T.Y."/>
            <person name="Grigoriev I.V."/>
        </authorList>
    </citation>
    <scope>NUCLEOTIDE SEQUENCE [LARGE SCALE GENOMIC DNA]</scope>
    <source>
        <strain evidence="18">ATCC 52028</strain>
    </source>
</reference>
<dbReference type="PANTHER" id="PTHR45792">
    <property type="entry name" value="DIACYLGLYCEROL LIPASE HOMOLOG-RELATED"/>
    <property type="match status" value="1"/>
</dbReference>
<evidence type="ECO:0000256" key="10">
    <source>
        <dbReference type="ARBA" id="ARBA00022989"/>
    </source>
</evidence>
<comment type="catalytic activity">
    <reaction evidence="13">
        <text>a 1,2-diacyl-sn-glycerol + H2O = a 2-acylglycerol + a fatty acid + H(+)</text>
        <dbReference type="Rhea" id="RHEA:33275"/>
        <dbReference type="ChEBI" id="CHEBI:15377"/>
        <dbReference type="ChEBI" id="CHEBI:15378"/>
        <dbReference type="ChEBI" id="CHEBI:17389"/>
        <dbReference type="ChEBI" id="CHEBI:17815"/>
        <dbReference type="ChEBI" id="CHEBI:28868"/>
        <dbReference type="EC" id="3.1.1.116"/>
    </reaction>
    <physiologicalReaction direction="left-to-right" evidence="13">
        <dbReference type="Rhea" id="RHEA:33276"/>
    </physiologicalReaction>
</comment>
<keyword evidence="9" id="KW-0442">Lipid degradation</keyword>
<dbReference type="GO" id="GO:0016298">
    <property type="term" value="F:lipase activity"/>
    <property type="evidence" value="ECO:0007669"/>
    <property type="project" value="TreeGrafter"/>
</dbReference>
<dbReference type="GO" id="GO:0046872">
    <property type="term" value="F:metal ion binding"/>
    <property type="evidence" value="ECO:0007669"/>
    <property type="project" value="UniProtKB-KW"/>
</dbReference>